<dbReference type="STRING" id="1801764.A2903_01600"/>
<dbReference type="GO" id="GO:0004519">
    <property type="term" value="F:endonuclease activity"/>
    <property type="evidence" value="ECO:0007669"/>
    <property type="project" value="UniProtKB-KW"/>
</dbReference>
<gene>
    <name evidence="8" type="ORF">A2903_01600</name>
</gene>
<evidence type="ECO:0008006" key="10">
    <source>
        <dbReference type="Google" id="ProtNLM"/>
    </source>
</evidence>
<reference evidence="8 9" key="1">
    <citation type="journal article" date="2016" name="Nat. Commun.">
        <title>Thousands of microbial genomes shed light on interconnected biogeochemical processes in an aquifer system.</title>
        <authorList>
            <person name="Anantharaman K."/>
            <person name="Brown C.T."/>
            <person name="Hug L.A."/>
            <person name="Sharon I."/>
            <person name="Castelle C.J."/>
            <person name="Probst A.J."/>
            <person name="Thomas B.C."/>
            <person name="Singh A."/>
            <person name="Wilkins M.J."/>
            <person name="Karaoz U."/>
            <person name="Brodie E.L."/>
            <person name="Williams K.H."/>
            <person name="Hubbard S.S."/>
            <person name="Banfield J.F."/>
        </authorList>
    </citation>
    <scope>NUCLEOTIDE SEQUENCE [LARGE SCALE GENOMIC DNA]</scope>
</reference>
<dbReference type="AlphaFoldDB" id="A0A1F6WMM5"/>
<dbReference type="GO" id="GO:0016787">
    <property type="term" value="F:hydrolase activity"/>
    <property type="evidence" value="ECO:0007669"/>
    <property type="project" value="UniProtKB-KW"/>
</dbReference>
<evidence type="ECO:0000313" key="8">
    <source>
        <dbReference type="EMBL" id="OGI83133.1"/>
    </source>
</evidence>
<evidence type="ECO:0000256" key="6">
    <source>
        <dbReference type="ARBA" id="ARBA00022884"/>
    </source>
</evidence>
<protein>
    <recommendedName>
        <fullName evidence="10">Toxin HicA</fullName>
    </recommendedName>
</protein>
<dbReference type="Proteomes" id="UP000178184">
    <property type="component" value="Unassembled WGS sequence"/>
</dbReference>
<name>A0A1F6WMM5_9BACT</name>
<proteinExistence type="inferred from homology"/>
<sequence length="79" mass="9185">MPKQKPLSGKEVIKIFESHGFQIKRSVGSHVRLTLFQDGNSYHITIPLHDELKKGTLHSIIKDFELSFGKEETNKWFFN</sequence>
<dbReference type="InterPro" id="IPR012933">
    <property type="entry name" value="HicA_mRNA_interferase"/>
</dbReference>
<keyword evidence="4" id="KW-0255">Endonuclease</keyword>
<keyword evidence="3" id="KW-0540">Nuclease</keyword>
<dbReference type="EMBL" id="MFUO01000037">
    <property type="protein sequence ID" value="OGI83133.1"/>
    <property type="molecule type" value="Genomic_DNA"/>
</dbReference>
<organism evidence="8 9">
    <name type="scientific">Candidatus Nomurabacteria bacterium RIFCSPLOWO2_01_FULL_33_17</name>
    <dbReference type="NCBI Taxonomy" id="1801764"/>
    <lineage>
        <taxon>Bacteria</taxon>
        <taxon>Candidatus Nomuraibacteriota</taxon>
    </lineage>
</organism>
<dbReference type="SUPFAM" id="SSF54786">
    <property type="entry name" value="YcfA/nrd intein domain"/>
    <property type="match status" value="1"/>
</dbReference>
<evidence type="ECO:0000256" key="3">
    <source>
        <dbReference type="ARBA" id="ARBA00022722"/>
    </source>
</evidence>
<dbReference type="GO" id="GO:0003729">
    <property type="term" value="F:mRNA binding"/>
    <property type="evidence" value="ECO:0007669"/>
    <property type="project" value="InterPro"/>
</dbReference>
<dbReference type="Gene3D" id="3.30.920.30">
    <property type="entry name" value="Hypothetical protein"/>
    <property type="match status" value="1"/>
</dbReference>
<keyword evidence="5" id="KW-0378">Hydrolase</keyword>
<evidence type="ECO:0000313" key="9">
    <source>
        <dbReference type="Proteomes" id="UP000178184"/>
    </source>
</evidence>
<evidence type="ECO:0000256" key="2">
    <source>
        <dbReference type="ARBA" id="ARBA00022649"/>
    </source>
</evidence>
<comment type="similarity">
    <text evidence="1">Belongs to the HicA mRNA interferase family.</text>
</comment>
<evidence type="ECO:0000256" key="5">
    <source>
        <dbReference type="ARBA" id="ARBA00022801"/>
    </source>
</evidence>
<dbReference type="InterPro" id="IPR038570">
    <property type="entry name" value="HicA_sf"/>
</dbReference>
<evidence type="ECO:0000256" key="4">
    <source>
        <dbReference type="ARBA" id="ARBA00022759"/>
    </source>
</evidence>
<keyword evidence="7" id="KW-0346">Stress response</keyword>
<comment type="caution">
    <text evidence="8">The sequence shown here is derived from an EMBL/GenBank/DDBJ whole genome shotgun (WGS) entry which is preliminary data.</text>
</comment>
<keyword evidence="6" id="KW-0694">RNA-binding</keyword>
<evidence type="ECO:0000256" key="1">
    <source>
        <dbReference type="ARBA" id="ARBA00006620"/>
    </source>
</evidence>
<accession>A0A1F6WMM5</accession>
<evidence type="ECO:0000256" key="7">
    <source>
        <dbReference type="ARBA" id="ARBA00023016"/>
    </source>
</evidence>
<dbReference type="Pfam" id="PF07927">
    <property type="entry name" value="HicA_toxin"/>
    <property type="match status" value="1"/>
</dbReference>
<keyword evidence="2" id="KW-1277">Toxin-antitoxin system</keyword>